<evidence type="ECO:0000313" key="3">
    <source>
        <dbReference type="EMBL" id="KAB5588864.1"/>
    </source>
</evidence>
<evidence type="ECO:0000256" key="1">
    <source>
        <dbReference type="SAM" id="SignalP"/>
    </source>
</evidence>
<keyword evidence="4" id="KW-1185">Reference proteome</keyword>
<feature type="domain" description="Jacalin-type lectin" evidence="2">
    <location>
        <begin position="32"/>
        <end position="178"/>
    </location>
</feature>
<dbReference type="Pfam" id="PF01419">
    <property type="entry name" value="Jacalin"/>
    <property type="match status" value="1"/>
</dbReference>
<dbReference type="Gene3D" id="2.100.10.30">
    <property type="entry name" value="Jacalin-like lectin domain"/>
    <property type="match status" value="1"/>
</dbReference>
<dbReference type="AlphaFoldDB" id="A0A5N5QB26"/>
<gene>
    <name evidence="3" type="ORF">CTheo_7696</name>
</gene>
<protein>
    <submittedName>
        <fullName evidence="3">Putative effector protein</fullName>
    </submittedName>
</protein>
<dbReference type="Proteomes" id="UP000383932">
    <property type="component" value="Unassembled WGS sequence"/>
</dbReference>
<keyword evidence="1" id="KW-0732">Signal</keyword>
<organism evidence="3 4">
    <name type="scientific">Ceratobasidium theobromae</name>
    <dbReference type="NCBI Taxonomy" id="1582974"/>
    <lineage>
        <taxon>Eukaryota</taxon>
        <taxon>Fungi</taxon>
        <taxon>Dikarya</taxon>
        <taxon>Basidiomycota</taxon>
        <taxon>Agaricomycotina</taxon>
        <taxon>Agaricomycetes</taxon>
        <taxon>Cantharellales</taxon>
        <taxon>Ceratobasidiaceae</taxon>
        <taxon>Ceratobasidium</taxon>
    </lineage>
</organism>
<dbReference type="InterPro" id="IPR001229">
    <property type="entry name" value="Jacalin-like_lectin_dom"/>
</dbReference>
<feature type="signal peptide" evidence="1">
    <location>
        <begin position="1"/>
        <end position="18"/>
    </location>
</feature>
<dbReference type="SUPFAM" id="SSF51101">
    <property type="entry name" value="Mannose-binding lectins"/>
    <property type="match status" value="1"/>
</dbReference>
<reference evidence="3 4" key="1">
    <citation type="journal article" date="2019" name="Fungal Biol. Biotechnol.">
        <title>Draft genome sequence of fastidious pathogen Ceratobasidium theobromae, which causes vascular-streak dieback in Theobroma cacao.</title>
        <authorList>
            <person name="Ali S.S."/>
            <person name="Asman A."/>
            <person name="Shao J."/>
            <person name="Firmansyah A.P."/>
            <person name="Susilo A.W."/>
            <person name="Rosmana A."/>
            <person name="McMahon P."/>
            <person name="Junaid M."/>
            <person name="Guest D."/>
            <person name="Kheng T.Y."/>
            <person name="Meinhardt L.W."/>
            <person name="Bailey B.A."/>
        </authorList>
    </citation>
    <scope>NUCLEOTIDE SEQUENCE [LARGE SCALE GENOMIC DNA]</scope>
    <source>
        <strain evidence="3 4">CT2</strain>
    </source>
</reference>
<dbReference type="PROSITE" id="PS51752">
    <property type="entry name" value="JACALIN_LECTIN"/>
    <property type="match status" value="1"/>
</dbReference>
<dbReference type="SMART" id="SM00915">
    <property type="entry name" value="Jacalin"/>
    <property type="match status" value="1"/>
</dbReference>
<evidence type="ECO:0000313" key="4">
    <source>
        <dbReference type="Proteomes" id="UP000383932"/>
    </source>
</evidence>
<dbReference type="EMBL" id="SSOP01000356">
    <property type="protein sequence ID" value="KAB5588864.1"/>
    <property type="molecule type" value="Genomic_DNA"/>
</dbReference>
<feature type="chain" id="PRO_5024373238" evidence="1">
    <location>
        <begin position="19"/>
        <end position="180"/>
    </location>
</feature>
<sequence>MMFRIPLFLLAVGTLCLAAPSASLDHVARNAVQKGATWGGPGGSPFDDSTSLGPNPRLTSITLRGANRLDAISFTLASGKTFHHGGWGGSPRTLTLGRNEIIVYAKLCEEEKSEAANFTNRSVRIHYALVTTNTGRTISVGRTTRFCREFRAPAGKGVVGGHGRSAKEVDRLGFVYAPKV</sequence>
<comment type="caution">
    <text evidence="3">The sequence shown here is derived from an EMBL/GenBank/DDBJ whole genome shotgun (WGS) entry which is preliminary data.</text>
</comment>
<proteinExistence type="predicted"/>
<dbReference type="OrthoDB" id="40902at2759"/>
<accession>A0A5N5QB26</accession>
<name>A0A5N5QB26_9AGAM</name>
<evidence type="ECO:0000259" key="2">
    <source>
        <dbReference type="PROSITE" id="PS51752"/>
    </source>
</evidence>
<dbReference type="InterPro" id="IPR036404">
    <property type="entry name" value="Jacalin-like_lectin_dom_sf"/>
</dbReference>